<sequence>MKQRILLVDKKEFISVFAYHSNTMEINRLILFLYLYQTFRCTHVAIGNINGNEEAMSGRKLKNYKCNEQNKDNQDVNSIDPLKYMDSLFQNTINNFSAIIDVIRQQYIANLRDKYASIVRFKNTFDKAQTMKDNGNSTTSFHGHQYDKRTVIPCAGENCFTQNILQERTFNRTVTLLRHTALRRAFLNTTNKFIERKYNNAEIPVNVERQAKDFYVSSVIPLKVLNEKSVGERTSKSTSDVKHQIIITEKNVTRKTNVTVSTVTSLQLPEISMGTVWWNSIWFWIIDLIALILLLILILSCCIWHCGSSSSSSSSNSSSNSSSSKRSNYIRI</sequence>
<accession>A0A1I8ELS6</accession>
<evidence type="ECO:0000313" key="3">
    <source>
        <dbReference type="WBParaSite" id="maker-PairedContig_276-snap-gene-2.29-mRNA-1"/>
    </source>
</evidence>
<dbReference type="AlphaFoldDB" id="A0A1I8ELS6"/>
<evidence type="ECO:0000256" key="2">
    <source>
        <dbReference type="SAM" id="Phobius"/>
    </source>
</evidence>
<name>A0A1I8ELS6_WUCBA</name>
<reference evidence="3" key="1">
    <citation type="submission" date="2016-11" db="UniProtKB">
        <authorList>
            <consortium name="WormBaseParasite"/>
        </authorList>
    </citation>
    <scope>IDENTIFICATION</scope>
    <source>
        <strain evidence="3">pt0022</strain>
    </source>
</reference>
<feature type="region of interest" description="Disordered" evidence="1">
    <location>
        <begin position="309"/>
        <end position="332"/>
    </location>
</feature>
<feature type="compositionally biased region" description="Low complexity" evidence="1">
    <location>
        <begin position="309"/>
        <end position="324"/>
    </location>
</feature>
<dbReference type="WBParaSite" id="maker-PairedContig_276-snap-gene-2.29-mRNA-1">
    <property type="protein sequence ID" value="maker-PairedContig_276-snap-gene-2.29-mRNA-1"/>
    <property type="gene ID" value="maker-PairedContig_276-snap-gene-2.29"/>
</dbReference>
<protein>
    <submittedName>
        <fullName evidence="3">Uncharacterized protein</fullName>
    </submittedName>
</protein>
<evidence type="ECO:0000256" key="1">
    <source>
        <dbReference type="SAM" id="MobiDB-lite"/>
    </source>
</evidence>
<organism evidence="3">
    <name type="scientific">Wuchereria bancrofti</name>
    <dbReference type="NCBI Taxonomy" id="6293"/>
    <lineage>
        <taxon>Eukaryota</taxon>
        <taxon>Metazoa</taxon>
        <taxon>Ecdysozoa</taxon>
        <taxon>Nematoda</taxon>
        <taxon>Chromadorea</taxon>
        <taxon>Rhabditida</taxon>
        <taxon>Spirurina</taxon>
        <taxon>Spiruromorpha</taxon>
        <taxon>Filarioidea</taxon>
        <taxon>Onchocercidae</taxon>
        <taxon>Wuchereria</taxon>
    </lineage>
</organism>
<proteinExistence type="predicted"/>
<keyword evidence="2" id="KW-0472">Membrane</keyword>
<feature type="transmembrane region" description="Helical" evidence="2">
    <location>
        <begin position="281"/>
        <end position="304"/>
    </location>
</feature>
<keyword evidence="2" id="KW-1133">Transmembrane helix</keyword>
<keyword evidence="2" id="KW-0812">Transmembrane</keyword>